<protein>
    <recommendedName>
        <fullName evidence="5">DUF2371 domain-containing protein</fullName>
    </recommendedName>
</protein>
<evidence type="ECO:0000313" key="4">
    <source>
        <dbReference type="Proteomes" id="UP000287908"/>
    </source>
</evidence>
<feature type="transmembrane region" description="Helical" evidence="2">
    <location>
        <begin position="38"/>
        <end position="71"/>
    </location>
</feature>
<evidence type="ECO:0000256" key="2">
    <source>
        <dbReference type="SAM" id="Phobius"/>
    </source>
</evidence>
<sequence length="127" mass="14682">MNQQRKQMYIRFNQGRHSASGGPGQPGGGPGGNWLSKILSLFLLLVMVGLAITFGVFILIIGVILMIPLLWKQRHAIRQFWQLRKQAKAQFEESKNRYKEQQQQSYDREDNTVIDGEYEEVDESKKK</sequence>
<organism evidence="3 4">
    <name type="scientific">Idiomarina seosinensis</name>
    <dbReference type="NCBI Taxonomy" id="281739"/>
    <lineage>
        <taxon>Bacteria</taxon>
        <taxon>Pseudomonadati</taxon>
        <taxon>Pseudomonadota</taxon>
        <taxon>Gammaproteobacteria</taxon>
        <taxon>Alteromonadales</taxon>
        <taxon>Idiomarinaceae</taxon>
        <taxon>Idiomarina</taxon>
    </lineage>
</organism>
<keyword evidence="4" id="KW-1185">Reference proteome</keyword>
<feature type="compositionally biased region" description="Acidic residues" evidence="1">
    <location>
        <begin position="116"/>
        <end position="127"/>
    </location>
</feature>
<keyword evidence="2" id="KW-1133">Transmembrane helix</keyword>
<dbReference type="OrthoDB" id="6238898at2"/>
<feature type="region of interest" description="Disordered" evidence="1">
    <location>
        <begin position="94"/>
        <end position="127"/>
    </location>
</feature>
<comment type="caution">
    <text evidence="3">The sequence shown here is derived from an EMBL/GenBank/DDBJ whole genome shotgun (WGS) entry which is preliminary data.</text>
</comment>
<keyword evidence="2" id="KW-0472">Membrane</keyword>
<dbReference type="Proteomes" id="UP000287908">
    <property type="component" value="Unassembled WGS sequence"/>
</dbReference>
<feature type="compositionally biased region" description="Basic and acidic residues" evidence="1">
    <location>
        <begin position="94"/>
        <end position="111"/>
    </location>
</feature>
<dbReference type="RefSeq" id="WP_126783700.1">
    <property type="nucleotide sequence ID" value="NZ_PIQF01000001.1"/>
</dbReference>
<keyword evidence="2" id="KW-0812">Transmembrane</keyword>
<dbReference type="EMBL" id="PIQF01000001">
    <property type="protein sequence ID" value="RUO77427.1"/>
    <property type="molecule type" value="Genomic_DNA"/>
</dbReference>
<proteinExistence type="predicted"/>
<reference evidence="3 4" key="1">
    <citation type="journal article" date="2011" name="Front. Microbiol.">
        <title>Genomic signatures of strain selection and enhancement in Bacillus atrophaeus var. globigii, a historical biowarfare simulant.</title>
        <authorList>
            <person name="Gibbons H.S."/>
            <person name="Broomall S.M."/>
            <person name="McNew L.A."/>
            <person name="Daligault H."/>
            <person name="Chapman C."/>
            <person name="Bruce D."/>
            <person name="Karavis M."/>
            <person name="Krepps M."/>
            <person name="McGregor P.A."/>
            <person name="Hong C."/>
            <person name="Park K.H."/>
            <person name="Akmal A."/>
            <person name="Feldman A."/>
            <person name="Lin J.S."/>
            <person name="Chang W.E."/>
            <person name="Higgs B.W."/>
            <person name="Demirev P."/>
            <person name="Lindquist J."/>
            <person name="Liem A."/>
            <person name="Fochler E."/>
            <person name="Read T.D."/>
            <person name="Tapia R."/>
            <person name="Johnson S."/>
            <person name="Bishop-Lilly K.A."/>
            <person name="Detter C."/>
            <person name="Han C."/>
            <person name="Sozhamannan S."/>
            <person name="Rosenzweig C.N."/>
            <person name="Skowronski E.W."/>
        </authorList>
    </citation>
    <scope>NUCLEOTIDE SEQUENCE [LARGE SCALE GENOMIC DNA]</scope>
    <source>
        <strain evidence="3 4">CL-SP19</strain>
    </source>
</reference>
<gene>
    <name evidence="3" type="ORF">CWI81_02805</name>
</gene>
<dbReference type="AlphaFoldDB" id="A0A432ZHC8"/>
<evidence type="ECO:0008006" key="5">
    <source>
        <dbReference type="Google" id="ProtNLM"/>
    </source>
</evidence>
<name>A0A432ZHC8_9GAMM</name>
<accession>A0A432ZHC8</accession>
<evidence type="ECO:0000256" key="1">
    <source>
        <dbReference type="SAM" id="MobiDB-lite"/>
    </source>
</evidence>
<evidence type="ECO:0000313" key="3">
    <source>
        <dbReference type="EMBL" id="RUO77427.1"/>
    </source>
</evidence>